<dbReference type="InterPro" id="IPR050555">
    <property type="entry name" value="Bact_Solute-Bind_Prot2"/>
</dbReference>
<reference evidence="5" key="1">
    <citation type="submission" date="2020-02" db="EMBL/GenBank/DDBJ databases">
        <authorList>
            <person name="Meier V. D."/>
        </authorList>
    </citation>
    <scope>NUCLEOTIDE SEQUENCE</scope>
    <source>
        <strain evidence="5">AVDCRST_MAG35</strain>
    </source>
</reference>
<name>A0A6J4PRI5_9ACTN</name>
<keyword evidence="3" id="KW-0732">Signal</keyword>
<evidence type="ECO:0000313" key="5">
    <source>
        <dbReference type="EMBL" id="CAA9420259.1"/>
    </source>
</evidence>
<dbReference type="PANTHER" id="PTHR30036">
    <property type="entry name" value="D-XYLOSE-BINDING PERIPLASMIC PROTEIN"/>
    <property type="match status" value="1"/>
</dbReference>
<dbReference type="EMBL" id="CADCUY010000405">
    <property type="protein sequence ID" value="CAA9420259.1"/>
    <property type="molecule type" value="Genomic_DNA"/>
</dbReference>
<dbReference type="PROSITE" id="PS51318">
    <property type="entry name" value="TAT"/>
    <property type="match status" value="1"/>
</dbReference>
<sequence>MSRPRPTVRRPRLLAAGALGAVLVLGGCSSQGGAAAEEEAPGAAATSCEEPTGTIAVVSHGKQGDTFWDIVKKGAEAAGAAQCVEVTYQGSGDPNEQSQAIDSAVAQEVDGLVVSMANPDGVRDAVEAAVGAGIPVITINSGEAQSAEFGALAHVGQSERTAGEGAGSQLADAGVTNLLCVIHEAGNVGLEDRCAGAAETLGGTATNLQVNVSNLAEAEATITSTLQADPSIDGVLTLNNGVGTAAVTAVESAGSEAQVATFDVDADVISAVQDGSLLFAVDQQPYLQGYLPVVALNLYTTNGNTIGGGAPILTGPGFVTQDNADAVAEYAAAGTR</sequence>
<feature type="signal peptide" evidence="3">
    <location>
        <begin position="1"/>
        <end position="34"/>
    </location>
</feature>
<protein>
    <submittedName>
        <fullName evidence="5">Inositol transport system sugar-binding protein</fullName>
    </submittedName>
</protein>
<accession>A0A6J4PRI5</accession>
<evidence type="ECO:0000256" key="3">
    <source>
        <dbReference type="SAM" id="SignalP"/>
    </source>
</evidence>
<dbReference type="InterPro" id="IPR025997">
    <property type="entry name" value="SBP_2_dom"/>
</dbReference>
<evidence type="ECO:0000256" key="1">
    <source>
        <dbReference type="ARBA" id="ARBA00004196"/>
    </source>
</evidence>
<dbReference type="GO" id="GO:0030288">
    <property type="term" value="C:outer membrane-bounded periplasmic space"/>
    <property type="evidence" value="ECO:0007669"/>
    <property type="project" value="TreeGrafter"/>
</dbReference>
<feature type="domain" description="Periplasmic binding protein" evidence="4">
    <location>
        <begin position="55"/>
        <end position="298"/>
    </location>
</feature>
<dbReference type="PANTHER" id="PTHR30036:SF7">
    <property type="entry name" value="ABC TRANSPORTER PERIPLASMIC-BINDING PROTEIN YPHF"/>
    <property type="match status" value="1"/>
</dbReference>
<dbReference type="GO" id="GO:0030246">
    <property type="term" value="F:carbohydrate binding"/>
    <property type="evidence" value="ECO:0007669"/>
    <property type="project" value="TreeGrafter"/>
</dbReference>
<comment type="similarity">
    <text evidence="2">Belongs to the bacterial solute-binding protein 2 family.</text>
</comment>
<evidence type="ECO:0000256" key="2">
    <source>
        <dbReference type="ARBA" id="ARBA00007639"/>
    </source>
</evidence>
<organism evidence="5">
    <name type="scientific">uncultured Quadrisphaera sp</name>
    <dbReference type="NCBI Taxonomy" id="904978"/>
    <lineage>
        <taxon>Bacteria</taxon>
        <taxon>Bacillati</taxon>
        <taxon>Actinomycetota</taxon>
        <taxon>Actinomycetes</taxon>
        <taxon>Kineosporiales</taxon>
        <taxon>Kineosporiaceae</taxon>
        <taxon>Quadrisphaera</taxon>
        <taxon>environmental samples</taxon>
    </lineage>
</organism>
<dbReference type="Gene3D" id="3.40.50.2300">
    <property type="match status" value="2"/>
</dbReference>
<gene>
    <name evidence="5" type="ORF">AVDCRST_MAG35-1940</name>
</gene>
<dbReference type="PROSITE" id="PS51257">
    <property type="entry name" value="PROKAR_LIPOPROTEIN"/>
    <property type="match status" value="1"/>
</dbReference>
<proteinExistence type="inferred from homology"/>
<comment type="subcellular location">
    <subcellularLocation>
        <location evidence="1">Cell envelope</location>
    </subcellularLocation>
</comment>
<dbReference type="Pfam" id="PF13407">
    <property type="entry name" value="Peripla_BP_4"/>
    <property type="match status" value="1"/>
</dbReference>
<dbReference type="InterPro" id="IPR028082">
    <property type="entry name" value="Peripla_BP_I"/>
</dbReference>
<dbReference type="AlphaFoldDB" id="A0A6J4PRI5"/>
<dbReference type="InterPro" id="IPR006311">
    <property type="entry name" value="TAT_signal"/>
</dbReference>
<feature type="chain" id="PRO_5039093535" evidence="3">
    <location>
        <begin position="35"/>
        <end position="336"/>
    </location>
</feature>
<dbReference type="SUPFAM" id="SSF53822">
    <property type="entry name" value="Periplasmic binding protein-like I"/>
    <property type="match status" value="1"/>
</dbReference>
<evidence type="ECO:0000259" key="4">
    <source>
        <dbReference type="Pfam" id="PF13407"/>
    </source>
</evidence>